<dbReference type="CDD" id="cd02662">
    <property type="entry name" value="Peptidase_C19F"/>
    <property type="match status" value="1"/>
</dbReference>
<dbReference type="Proteomes" id="UP000694866">
    <property type="component" value="Unplaced"/>
</dbReference>
<keyword evidence="5" id="KW-0833">Ubl conjugation pathway</keyword>
<dbReference type="GO" id="GO:0004843">
    <property type="term" value="F:cysteine-type deubiquitinase activity"/>
    <property type="evidence" value="ECO:0007669"/>
    <property type="project" value="UniProtKB-EC"/>
</dbReference>
<dbReference type="EC" id="3.4.19.12" evidence="3"/>
<evidence type="ECO:0000256" key="4">
    <source>
        <dbReference type="ARBA" id="ARBA00022670"/>
    </source>
</evidence>
<protein>
    <recommendedName>
        <fullName evidence="3">ubiquitinyl hydrolase 1</fullName>
        <ecNumber evidence="3">3.4.19.12</ecNumber>
    </recommendedName>
</protein>
<dbReference type="OrthoDB" id="2248014at2759"/>
<evidence type="ECO:0000256" key="5">
    <source>
        <dbReference type="ARBA" id="ARBA00022786"/>
    </source>
</evidence>
<feature type="compositionally biased region" description="Low complexity" evidence="8">
    <location>
        <begin position="177"/>
        <end position="191"/>
    </location>
</feature>
<proteinExistence type="inferred from homology"/>
<reference evidence="12" key="1">
    <citation type="submission" date="2025-08" db="UniProtKB">
        <authorList>
            <consortium name="RefSeq"/>
        </authorList>
    </citation>
    <scope>IDENTIFICATION</scope>
    <source>
        <strain evidence="12">USDA-PBARC FA_bdor</strain>
        <tissue evidence="12">Whole organism</tissue>
    </source>
</reference>
<dbReference type="Pfam" id="PF00443">
    <property type="entry name" value="UCH"/>
    <property type="match status" value="1"/>
</dbReference>
<dbReference type="CTD" id="84749"/>
<evidence type="ECO:0000259" key="10">
    <source>
        <dbReference type="PROSITE" id="PS50235"/>
    </source>
</evidence>
<dbReference type="InterPro" id="IPR001394">
    <property type="entry name" value="Peptidase_C19_UCH"/>
</dbReference>
<evidence type="ECO:0000313" key="11">
    <source>
        <dbReference type="Proteomes" id="UP000694866"/>
    </source>
</evidence>
<evidence type="ECO:0000256" key="7">
    <source>
        <dbReference type="ARBA" id="ARBA00022807"/>
    </source>
</evidence>
<keyword evidence="4" id="KW-0645">Protease</keyword>
<dbReference type="InterPro" id="IPR038765">
    <property type="entry name" value="Papain-like_cys_pep_sf"/>
</dbReference>
<dbReference type="AlphaFoldDB" id="A0A9R1TNM5"/>
<evidence type="ECO:0000256" key="3">
    <source>
        <dbReference type="ARBA" id="ARBA00012759"/>
    </source>
</evidence>
<name>A0A9R1TNM5_9HYME</name>
<gene>
    <name evidence="12" type="primary">Usp30</name>
</gene>
<keyword evidence="11" id="KW-1185">Reference proteome</keyword>
<dbReference type="GO" id="GO:0005634">
    <property type="term" value="C:nucleus"/>
    <property type="evidence" value="ECO:0007669"/>
    <property type="project" value="TreeGrafter"/>
</dbReference>
<dbReference type="GO" id="GO:0005829">
    <property type="term" value="C:cytosol"/>
    <property type="evidence" value="ECO:0007669"/>
    <property type="project" value="TreeGrafter"/>
</dbReference>
<feature type="domain" description="USP" evidence="10">
    <location>
        <begin position="37"/>
        <end position="446"/>
    </location>
</feature>
<evidence type="ECO:0000256" key="2">
    <source>
        <dbReference type="ARBA" id="ARBA00009085"/>
    </source>
</evidence>
<dbReference type="SUPFAM" id="SSF54001">
    <property type="entry name" value="Cysteine proteinases"/>
    <property type="match status" value="1"/>
</dbReference>
<organism evidence="11 12">
    <name type="scientific">Fopius arisanus</name>
    <dbReference type="NCBI Taxonomy" id="64838"/>
    <lineage>
        <taxon>Eukaryota</taxon>
        <taxon>Metazoa</taxon>
        <taxon>Ecdysozoa</taxon>
        <taxon>Arthropoda</taxon>
        <taxon>Hexapoda</taxon>
        <taxon>Insecta</taxon>
        <taxon>Pterygota</taxon>
        <taxon>Neoptera</taxon>
        <taxon>Endopterygota</taxon>
        <taxon>Hymenoptera</taxon>
        <taxon>Apocrita</taxon>
        <taxon>Ichneumonoidea</taxon>
        <taxon>Braconidae</taxon>
        <taxon>Opiinae</taxon>
        <taxon>Fopius</taxon>
    </lineage>
</organism>
<evidence type="ECO:0000256" key="6">
    <source>
        <dbReference type="ARBA" id="ARBA00022801"/>
    </source>
</evidence>
<dbReference type="InterPro" id="IPR018200">
    <property type="entry name" value="USP_CS"/>
</dbReference>
<dbReference type="PROSITE" id="PS50235">
    <property type="entry name" value="USP_3"/>
    <property type="match status" value="1"/>
</dbReference>
<accession>A0A9R1TNM5</accession>
<dbReference type="PANTHER" id="PTHR24006">
    <property type="entry name" value="UBIQUITIN CARBOXYL-TERMINAL HYDROLASE"/>
    <property type="match status" value="1"/>
</dbReference>
<evidence type="ECO:0000256" key="1">
    <source>
        <dbReference type="ARBA" id="ARBA00000707"/>
    </source>
</evidence>
<dbReference type="InterPro" id="IPR028889">
    <property type="entry name" value="USP"/>
</dbReference>
<dbReference type="GO" id="GO:0016579">
    <property type="term" value="P:protein deubiquitination"/>
    <property type="evidence" value="ECO:0007669"/>
    <property type="project" value="InterPro"/>
</dbReference>
<dbReference type="KEGG" id="fas:105271912"/>
<evidence type="ECO:0000256" key="9">
    <source>
        <dbReference type="SAM" id="Phobius"/>
    </source>
</evidence>
<keyword evidence="6 12" id="KW-0378">Hydrolase</keyword>
<feature type="region of interest" description="Disordered" evidence="8">
    <location>
        <begin position="171"/>
        <end position="196"/>
    </location>
</feature>
<sequence length="449" mass="49975">MDVERLAVFAGIGFALGVGAFVLWGPTPRPRRRGQVAGITNLGFTCFLNSLLQALGACPVFLKWLNERAVKSKDTSFTSNLALVLDRVNGFTDDLYGNVTPIEVITSLGPLWSFEPGYQDAHDLFHVMLMALQNETQTPTRKFCLSDALPSPPGSPQDALTLRSVSCNDLPQEEPSRLLSSSQNMTSSTRSIPSSKPGVILARSSEVLTRYLTDESSPRIPERAWRSLCALPQVTPLGNENHPFSGFLTSQLKCTRCQWRSPVRYDKLETVSLPLPPGDTLWRRHTLGELFARLVTSEVINNVECDGCGTRSPALKTLTMGKLPRCLCIHILRTTWGTGAPVKRDDVVIFPEVFVLDPFTFNEAKKRNGQATLPVMGINSGAQGKHKYRLRAVIEHRGRVDTGHFVCYRRGNWNNQWIYTSDNVVEKTSLTDVLCANPYLMFYERIDGV</sequence>
<keyword evidence="9" id="KW-0472">Membrane</keyword>
<dbReference type="InterPro" id="IPR050164">
    <property type="entry name" value="Peptidase_C19"/>
</dbReference>
<keyword evidence="7" id="KW-0788">Thiol protease</keyword>
<feature type="transmembrane region" description="Helical" evidence="9">
    <location>
        <begin position="6"/>
        <end position="24"/>
    </location>
</feature>
<keyword evidence="9" id="KW-1133">Transmembrane helix</keyword>
<dbReference type="PANTHER" id="PTHR24006:SF888">
    <property type="entry name" value="UBIQUITIN CARBOXYL-TERMINAL HYDROLASE 30"/>
    <property type="match status" value="1"/>
</dbReference>
<keyword evidence="9" id="KW-0812">Transmembrane</keyword>
<dbReference type="PROSITE" id="PS00973">
    <property type="entry name" value="USP_2"/>
    <property type="match status" value="1"/>
</dbReference>
<comment type="similarity">
    <text evidence="2">Belongs to the peptidase C19 family.</text>
</comment>
<evidence type="ECO:0000256" key="8">
    <source>
        <dbReference type="SAM" id="MobiDB-lite"/>
    </source>
</evidence>
<dbReference type="GeneID" id="105271912"/>
<dbReference type="GO" id="GO:0006508">
    <property type="term" value="P:proteolysis"/>
    <property type="evidence" value="ECO:0007669"/>
    <property type="project" value="UniProtKB-KW"/>
</dbReference>
<dbReference type="Gene3D" id="3.90.70.10">
    <property type="entry name" value="Cysteine proteinases"/>
    <property type="match status" value="1"/>
</dbReference>
<comment type="catalytic activity">
    <reaction evidence="1">
        <text>Thiol-dependent hydrolysis of ester, thioester, amide, peptide and isopeptide bonds formed by the C-terminal Gly of ubiquitin (a 76-residue protein attached to proteins as an intracellular targeting signal).</text>
        <dbReference type="EC" id="3.4.19.12"/>
    </reaction>
</comment>
<evidence type="ECO:0000313" key="12">
    <source>
        <dbReference type="RefSeq" id="XP_011312033.1"/>
    </source>
</evidence>
<dbReference type="RefSeq" id="XP_011312033.1">
    <property type="nucleotide sequence ID" value="XM_011313731.1"/>
</dbReference>